<evidence type="ECO:0000313" key="13">
    <source>
        <dbReference type="Proteomes" id="UP000824540"/>
    </source>
</evidence>
<gene>
    <name evidence="12" type="ORF">JZ751_017132</name>
</gene>
<dbReference type="GO" id="GO:0006882">
    <property type="term" value="P:intracellular zinc ion homeostasis"/>
    <property type="evidence" value="ECO:0007669"/>
    <property type="project" value="TreeGrafter"/>
</dbReference>
<dbReference type="AlphaFoldDB" id="A0A8T2NX58"/>
<evidence type="ECO:0000313" key="12">
    <source>
        <dbReference type="EMBL" id="KAG9342132.1"/>
    </source>
</evidence>
<dbReference type="GO" id="GO:0005783">
    <property type="term" value="C:endoplasmic reticulum"/>
    <property type="evidence" value="ECO:0007669"/>
    <property type="project" value="TreeGrafter"/>
</dbReference>
<evidence type="ECO:0000256" key="4">
    <source>
        <dbReference type="ARBA" id="ARBA00022692"/>
    </source>
</evidence>
<comment type="caution">
    <text evidence="12">The sequence shown here is derived from an EMBL/GenBank/DDBJ whole genome shotgun (WGS) entry which is preliminary data.</text>
</comment>
<feature type="compositionally biased region" description="Pro residues" evidence="8">
    <location>
        <begin position="409"/>
        <end position="418"/>
    </location>
</feature>
<dbReference type="Pfam" id="PF16916">
    <property type="entry name" value="ZT_dimer"/>
    <property type="match status" value="1"/>
</dbReference>
<reference evidence="12" key="1">
    <citation type="thesis" date="2021" institute="BYU ScholarsArchive" country="Provo, UT, USA">
        <title>Applications of and Algorithms for Genome Assembly and Genomic Analyses with an Emphasis on Marine Teleosts.</title>
        <authorList>
            <person name="Pickett B.D."/>
        </authorList>
    </citation>
    <scope>NUCLEOTIDE SEQUENCE</scope>
    <source>
        <strain evidence="12">HI-2016</strain>
    </source>
</reference>
<dbReference type="GO" id="GO:0010312">
    <property type="term" value="P:detoxification of zinc ion"/>
    <property type="evidence" value="ECO:0007669"/>
    <property type="project" value="TreeGrafter"/>
</dbReference>
<dbReference type="Pfam" id="PF01545">
    <property type="entry name" value="Cation_efflux"/>
    <property type="match status" value="1"/>
</dbReference>
<dbReference type="GO" id="GO:0019855">
    <property type="term" value="F:calcium channel inhibitor activity"/>
    <property type="evidence" value="ECO:0007669"/>
    <property type="project" value="TreeGrafter"/>
</dbReference>
<keyword evidence="3" id="KW-0813">Transport</keyword>
<keyword evidence="5" id="KW-0862">Zinc</keyword>
<dbReference type="InterPro" id="IPR036837">
    <property type="entry name" value="Cation_efflux_CTD_sf"/>
</dbReference>
<dbReference type="GO" id="GO:0005794">
    <property type="term" value="C:Golgi apparatus"/>
    <property type="evidence" value="ECO:0007669"/>
    <property type="project" value="TreeGrafter"/>
</dbReference>
<feature type="region of interest" description="Disordered" evidence="8">
    <location>
        <begin position="199"/>
        <end position="250"/>
    </location>
</feature>
<dbReference type="GO" id="GO:0015297">
    <property type="term" value="F:antiporter activity"/>
    <property type="evidence" value="ECO:0007669"/>
    <property type="project" value="UniProtKB-KW"/>
</dbReference>
<dbReference type="Proteomes" id="UP000824540">
    <property type="component" value="Unassembled WGS sequence"/>
</dbReference>
<name>A0A8T2NX58_9TELE</name>
<dbReference type="GO" id="GO:0016020">
    <property type="term" value="C:membrane"/>
    <property type="evidence" value="ECO:0007669"/>
    <property type="project" value="UniProtKB-SubCell"/>
</dbReference>
<evidence type="ECO:0000256" key="5">
    <source>
        <dbReference type="ARBA" id="ARBA00022833"/>
    </source>
</evidence>
<dbReference type="Gene3D" id="1.20.1510.10">
    <property type="entry name" value="Cation efflux protein transmembrane domain"/>
    <property type="match status" value="1"/>
</dbReference>
<dbReference type="SUPFAM" id="SSF161111">
    <property type="entry name" value="Cation efflux protein transmembrane domain-like"/>
    <property type="match status" value="1"/>
</dbReference>
<keyword evidence="6 9" id="KW-1133">Transmembrane helix</keyword>
<evidence type="ECO:0000256" key="8">
    <source>
        <dbReference type="SAM" id="MobiDB-lite"/>
    </source>
</evidence>
<dbReference type="OrthoDB" id="29444at2759"/>
<protein>
    <submittedName>
        <fullName evidence="12">Uncharacterized protein</fullName>
    </submittedName>
</protein>
<feature type="domain" description="Cation efflux protein transmembrane" evidence="10">
    <location>
        <begin position="257"/>
        <end position="321"/>
    </location>
</feature>
<dbReference type="GO" id="GO:0005385">
    <property type="term" value="F:zinc ion transmembrane transporter activity"/>
    <property type="evidence" value="ECO:0007669"/>
    <property type="project" value="TreeGrafter"/>
</dbReference>
<dbReference type="InterPro" id="IPR027470">
    <property type="entry name" value="Cation_efflux_CTD"/>
</dbReference>
<feature type="domain" description="Cation efflux protein cytoplasmic" evidence="11">
    <location>
        <begin position="571"/>
        <end position="634"/>
    </location>
</feature>
<sequence>MRSTFHGQASSPPTFITQAMVRQIPHIRNCVCSPTVMSVGLSLFLLPGAFQGPEGRPSVLNSDIPFTSYLGDGLSSCTDLTYLMRANHSSASELSLSVKTYVSPHQTGVSKRPFQLERNSHMTEINTEAERDRFIYGVEDNPKDQGSRSGRCLLGLTLLLLVCELITSRLCNSLINMVDSFHTLFILLRLSLPPLTPHRPAPGPSIGPSPSGSSVIPSPAPSAPPAPQPSPCPSVPPSSPIPPSSPTHTAASSLSRPYGWARVRPLGALISALLLAFLCISVSMEIFSHALWPHPTERPLLATLVGVVGLLFNTAVLASSHGELLEPAGGFSVPSNAWIRRLFSRLHAKSGEDEAQTGEGNPPGNEKDRNSFSISETVGGAIQDGAFVFCNPAASSVLDPDCHGKGGPHSPPPAPGPTPRNRTCEAWPHLKTSPQDPGICGKLDCGNHRHSNTSDEAPADSVHGGQGGSDPGVRAFPVVLGGTEKPGLIGSWGCSLPGLIMLVQALLGSVLVLANGLVLLQSDPDCLHSVGGCGPFVYLDPGFSALAVLVFLATTLPQACRYGSLLLQSAPPHLALEELSQRIAAVPGVLALHHLHVWQLTEVHLVASVHVHCRPGLGARGCADLLAGVTAVLRDVGVSCSTVQPEFLPIDLTATGISPAKGIPLLTPVPNCSLACGIECAGKMCCMPREEGLSLLPSAGNLEDVQPQVLIIENTYL</sequence>
<evidence type="ECO:0000256" key="1">
    <source>
        <dbReference type="ARBA" id="ARBA00004141"/>
    </source>
</evidence>
<accession>A0A8T2NX58</accession>
<evidence type="ECO:0000259" key="11">
    <source>
        <dbReference type="Pfam" id="PF16916"/>
    </source>
</evidence>
<keyword evidence="7 9" id="KW-0472">Membrane</keyword>
<feature type="transmembrane region" description="Helical" evidence="9">
    <location>
        <begin position="299"/>
        <end position="318"/>
    </location>
</feature>
<evidence type="ECO:0000256" key="2">
    <source>
        <dbReference type="ARBA" id="ARBA00008873"/>
    </source>
</evidence>
<feature type="region of interest" description="Disordered" evidence="8">
    <location>
        <begin position="349"/>
        <end position="372"/>
    </location>
</feature>
<dbReference type="PANTHER" id="PTHR45820:SF6">
    <property type="entry name" value="ZINC_CADMIUM RESISTANCE PROTEIN-LIKE"/>
    <property type="match status" value="1"/>
</dbReference>
<proteinExistence type="inferred from homology"/>
<comment type="subcellular location">
    <subcellularLocation>
        <location evidence="1">Membrane</location>
        <topology evidence="1">Multi-pass membrane protein</topology>
    </subcellularLocation>
</comment>
<dbReference type="SUPFAM" id="SSF160240">
    <property type="entry name" value="Cation efflux protein cytoplasmic domain-like"/>
    <property type="match status" value="1"/>
</dbReference>
<comment type="similarity">
    <text evidence="2">Belongs to the cation diffusion facilitator (CDF) transporter (TC 2.A.4) family. SLC30A subfamily.</text>
</comment>
<feature type="compositionally biased region" description="Pro residues" evidence="8">
    <location>
        <begin position="218"/>
        <end position="245"/>
    </location>
</feature>
<evidence type="ECO:0000259" key="10">
    <source>
        <dbReference type="Pfam" id="PF01545"/>
    </source>
</evidence>
<dbReference type="PANTHER" id="PTHR45820">
    <property type="entry name" value="FI23527P1"/>
    <property type="match status" value="1"/>
</dbReference>
<dbReference type="InterPro" id="IPR058533">
    <property type="entry name" value="Cation_efflux_TM"/>
</dbReference>
<keyword evidence="4 9" id="KW-0812">Transmembrane</keyword>
<dbReference type="EMBL" id="JAFBMS010000030">
    <property type="protein sequence ID" value="KAG9342132.1"/>
    <property type="molecule type" value="Genomic_DNA"/>
</dbReference>
<dbReference type="InterPro" id="IPR027469">
    <property type="entry name" value="Cation_efflux_TMD_sf"/>
</dbReference>
<feature type="transmembrane region" description="Helical" evidence="9">
    <location>
        <begin position="266"/>
        <end position="287"/>
    </location>
</feature>
<evidence type="ECO:0000256" key="9">
    <source>
        <dbReference type="SAM" id="Phobius"/>
    </source>
</evidence>
<evidence type="ECO:0000256" key="7">
    <source>
        <dbReference type="ARBA" id="ARBA00023136"/>
    </source>
</evidence>
<organism evidence="12 13">
    <name type="scientific">Albula glossodonta</name>
    <name type="common">roundjaw bonefish</name>
    <dbReference type="NCBI Taxonomy" id="121402"/>
    <lineage>
        <taxon>Eukaryota</taxon>
        <taxon>Metazoa</taxon>
        <taxon>Chordata</taxon>
        <taxon>Craniata</taxon>
        <taxon>Vertebrata</taxon>
        <taxon>Euteleostomi</taxon>
        <taxon>Actinopterygii</taxon>
        <taxon>Neopterygii</taxon>
        <taxon>Teleostei</taxon>
        <taxon>Albuliformes</taxon>
        <taxon>Albulidae</taxon>
        <taxon>Albula</taxon>
    </lineage>
</organism>
<evidence type="ECO:0000256" key="3">
    <source>
        <dbReference type="ARBA" id="ARBA00022448"/>
    </source>
</evidence>
<feature type="region of interest" description="Disordered" evidence="8">
    <location>
        <begin position="401"/>
        <end position="420"/>
    </location>
</feature>
<evidence type="ECO:0000256" key="6">
    <source>
        <dbReference type="ARBA" id="ARBA00022989"/>
    </source>
</evidence>
<feature type="compositionally biased region" description="Low complexity" evidence="8">
    <location>
        <begin position="208"/>
        <end position="217"/>
    </location>
</feature>
<keyword evidence="13" id="KW-1185">Reference proteome</keyword>